<dbReference type="UniPathway" id="UPA00219"/>
<sequence length="464" mass="48072">MSRSVMIPPRISRGWGHSARPESRPAESPGRRPRRWPGGTLLLAAVLSAAACSGGGASPAPAGATPAPDPAASVTVTPRDGATGVALTSPIVVRGNAPLAAVSVNRGASASEKTEPGTMPGTFSADHRTWTSSGGLFADSRYDVEASTSPATGIAGTTSVRTSFVTGVPAKSFKVSWEPVAGQTVGIGAPISLTFSAPASSRAAVQSRLVVRTDPPVLGAWNWLSNRVVMWRPEGYWKPGTKVHVEANFAGYDAGGGRLGVKDRAMDFVIGSAQVSKVDSATHTMKVFRDGQLLRTMPVSLGRPSLPSMDGPHNVLGKSPEVIMDSATVGIPQGNPDYYYEKVQWAVNYTSGGQYVHSAPWSVPSQGRANVSHGCVNASPADAQWFYNFTRLGDIIDIVNTGRPPDTSQLGNAWSVPWATWKAGSALPVSDQLAPVVSLDSAVSTVTPGPVTATPRTGAAGAGA</sequence>
<organism evidence="16 17">
    <name type="scientific">Frankia casuarinae (strain DSM 45818 / CECT 9043 / HFP020203 / CcI3)</name>
    <dbReference type="NCBI Taxonomy" id="106370"/>
    <lineage>
        <taxon>Bacteria</taxon>
        <taxon>Bacillati</taxon>
        <taxon>Actinomycetota</taxon>
        <taxon>Actinomycetes</taxon>
        <taxon>Frankiales</taxon>
        <taxon>Frankiaceae</taxon>
        <taxon>Frankia</taxon>
    </lineage>
</organism>
<evidence type="ECO:0000256" key="7">
    <source>
        <dbReference type="ARBA" id="ARBA00023136"/>
    </source>
</evidence>
<dbReference type="SUPFAM" id="SSF141523">
    <property type="entry name" value="L,D-transpeptidase catalytic domain-like"/>
    <property type="match status" value="1"/>
</dbReference>
<dbReference type="Pfam" id="PF17964">
    <property type="entry name" value="Big_10"/>
    <property type="match status" value="1"/>
</dbReference>
<keyword evidence="4" id="KW-0732">Signal</keyword>
<dbReference type="HOGENOM" id="CLU_039404_3_0_11"/>
<feature type="active site" description="Proton donor/acceptor" evidence="13">
    <location>
        <position position="357"/>
    </location>
</feature>
<keyword evidence="7" id="KW-0472">Membrane</keyword>
<dbReference type="Gene3D" id="2.40.440.10">
    <property type="entry name" value="L,D-transpeptidase catalytic domain-like"/>
    <property type="match status" value="1"/>
</dbReference>
<keyword evidence="17" id="KW-1185">Reference proteome</keyword>
<dbReference type="PROSITE" id="PS52029">
    <property type="entry name" value="LD_TPASE"/>
    <property type="match status" value="1"/>
</dbReference>
<dbReference type="EMBL" id="CP000249">
    <property type="protein sequence ID" value="ABD11287.1"/>
    <property type="molecule type" value="Genomic_DNA"/>
</dbReference>
<proteinExistence type="predicted"/>
<reference evidence="16 17" key="1">
    <citation type="journal article" date="2007" name="Genome Res.">
        <title>Genome characteristics of facultatively symbiotic Frankia sp. strains reflect host range and host plant biogeography.</title>
        <authorList>
            <person name="Normand P."/>
            <person name="Lapierre P."/>
            <person name="Tisa L.S."/>
            <person name="Gogarten J.P."/>
            <person name="Alloisio N."/>
            <person name="Bagnarol E."/>
            <person name="Bassi C.A."/>
            <person name="Berry A.M."/>
            <person name="Bickhart D.M."/>
            <person name="Choisne N."/>
            <person name="Couloux A."/>
            <person name="Cournoyer B."/>
            <person name="Cruveiller S."/>
            <person name="Daubin V."/>
            <person name="Demange N."/>
            <person name="Francino M.P."/>
            <person name="Goltsman E."/>
            <person name="Huang Y."/>
            <person name="Kopp O.R."/>
            <person name="Labarre L."/>
            <person name="Lapidus A."/>
            <person name="Lavire C."/>
            <person name="Marechal J."/>
            <person name="Martinez M."/>
            <person name="Mastronunzio J.E."/>
            <person name="Mullin B.C."/>
            <person name="Niemann J."/>
            <person name="Pujic P."/>
            <person name="Rawnsley T."/>
            <person name="Rouy Z."/>
            <person name="Schenowitz C."/>
            <person name="Sellstedt A."/>
            <person name="Tavares F."/>
            <person name="Tomkins J.P."/>
            <person name="Vallenet D."/>
            <person name="Valverde C."/>
            <person name="Wall L.G."/>
            <person name="Wang Y."/>
            <person name="Medigue C."/>
            <person name="Benson D.R."/>
        </authorList>
    </citation>
    <scope>NUCLEOTIDE SEQUENCE [LARGE SCALE GENOMIC DNA]</scope>
    <source>
        <strain evidence="17">DSM 45818 / CECT 9043 / CcI3</strain>
    </source>
</reference>
<dbReference type="InterPro" id="IPR041280">
    <property type="entry name" value="Big_10"/>
</dbReference>
<dbReference type="InterPro" id="IPR050979">
    <property type="entry name" value="LD-transpeptidase"/>
</dbReference>
<comment type="pathway">
    <text evidence="1 13">Cell wall biogenesis; peptidoglycan biosynthesis.</text>
</comment>
<dbReference type="OrthoDB" id="5242354at2"/>
<keyword evidence="9" id="KW-0449">Lipoprotein</keyword>
<dbReference type="GO" id="GO:0005576">
    <property type="term" value="C:extracellular region"/>
    <property type="evidence" value="ECO:0007669"/>
    <property type="project" value="TreeGrafter"/>
</dbReference>
<feature type="region of interest" description="Disordered" evidence="14">
    <location>
        <begin position="1"/>
        <end position="37"/>
    </location>
</feature>
<evidence type="ECO:0000256" key="5">
    <source>
        <dbReference type="ARBA" id="ARBA00022960"/>
    </source>
</evidence>
<evidence type="ECO:0000313" key="17">
    <source>
        <dbReference type="Proteomes" id="UP000001937"/>
    </source>
</evidence>
<feature type="region of interest" description="Disordered" evidence="14">
    <location>
        <begin position="445"/>
        <end position="464"/>
    </location>
</feature>
<dbReference type="InterPro" id="IPR005490">
    <property type="entry name" value="LD_TPept_cat_dom"/>
</dbReference>
<dbReference type="PANTHER" id="PTHR30582">
    <property type="entry name" value="L,D-TRANSPEPTIDASE"/>
    <property type="match status" value="1"/>
</dbReference>
<name>Q2JBQ5_FRACC</name>
<dbReference type="Pfam" id="PF03734">
    <property type="entry name" value="YkuD"/>
    <property type="match status" value="1"/>
</dbReference>
<accession>Q2JBQ5</accession>
<evidence type="ECO:0000256" key="1">
    <source>
        <dbReference type="ARBA" id="ARBA00004752"/>
    </source>
</evidence>
<evidence type="ECO:0000256" key="13">
    <source>
        <dbReference type="PROSITE-ProRule" id="PRU01373"/>
    </source>
</evidence>
<evidence type="ECO:0000256" key="12">
    <source>
        <dbReference type="ARBA" id="ARBA00060592"/>
    </source>
</evidence>
<dbReference type="STRING" id="106370.Francci3_1911"/>
<feature type="active site" description="Nucleophile" evidence="13">
    <location>
        <position position="375"/>
    </location>
</feature>
<keyword evidence="3" id="KW-0808">Transferase</keyword>
<dbReference type="GO" id="GO:0071555">
    <property type="term" value="P:cell wall organization"/>
    <property type="evidence" value="ECO:0007669"/>
    <property type="project" value="UniProtKB-UniRule"/>
</dbReference>
<feature type="region of interest" description="Disordered" evidence="14">
    <location>
        <begin position="107"/>
        <end position="127"/>
    </location>
</feature>
<evidence type="ECO:0000256" key="2">
    <source>
        <dbReference type="ARBA" id="ARBA00022475"/>
    </source>
</evidence>
<keyword evidence="10" id="KW-0012">Acyltransferase</keyword>
<dbReference type="GO" id="GO:0008360">
    <property type="term" value="P:regulation of cell shape"/>
    <property type="evidence" value="ECO:0007669"/>
    <property type="project" value="UniProtKB-UniRule"/>
</dbReference>
<dbReference type="CDD" id="cd13432">
    <property type="entry name" value="LDT_IgD_like_2"/>
    <property type="match status" value="1"/>
</dbReference>
<evidence type="ECO:0000313" key="16">
    <source>
        <dbReference type="EMBL" id="ABD11287.1"/>
    </source>
</evidence>
<dbReference type="CDD" id="cd16913">
    <property type="entry name" value="YkuD_like"/>
    <property type="match status" value="1"/>
</dbReference>
<protein>
    <submittedName>
        <fullName evidence="16">ErfK/YbiS/YcfS/YnhG</fullName>
    </submittedName>
</protein>
<feature type="region of interest" description="Disordered" evidence="14">
    <location>
        <begin position="54"/>
        <end position="77"/>
    </location>
</feature>
<keyword evidence="5 13" id="KW-0133">Cell shape</keyword>
<keyword evidence="8" id="KW-0564">Palmitate</keyword>
<evidence type="ECO:0000259" key="15">
    <source>
        <dbReference type="PROSITE" id="PS52029"/>
    </source>
</evidence>
<dbReference type="Gene3D" id="2.60.40.3710">
    <property type="match status" value="1"/>
</dbReference>
<dbReference type="InterPro" id="IPR038063">
    <property type="entry name" value="Transpep_catalytic_dom"/>
</dbReference>
<evidence type="ECO:0000256" key="9">
    <source>
        <dbReference type="ARBA" id="ARBA00023288"/>
    </source>
</evidence>
<evidence type="ECO:0000256" key="14">
    <source>
        <dbReference type="SAM" id="MobiDB-lite"/>
    </source>
</evidence>
<feature type="compositionally biased region" description="Low complexity" evidence="14">
    <location>
        <begin position="54"/>
        <end position="73"/>
    </location>
</feature>
<dbReference type="AlphaFoldDB" id="Q2JBQ5"/>
<dbReference type="KEGG" id="fra:Francci3_1911"/>
<evidence type="ECO:0000256" key="11">
    <source>
        <dbReference type="ARBA" id="ARBA00023316"/>
    </source>
</evidence>
<evidence type="ECO:0000256" key="6">
    <source>
        <dbReference type="ARBA" id="ARBA00022984"/>
    </source>
</evidence>
<dbReference type="Gene3D" id="2.60.40.3780">
    <property type="match status" value="1"/>
</dbReference>
<gene>
    <name evidence="16" type="ordered locus">Francci3_1911</name>
</gene>
<dbReference type="GO" id="GO:0018104">
    <property type="term" value="P:peptidoglycan-protein cross-linking"/>
    <property type="evidence" value="ECO:0007669"/>
    <property type="project" value="TreeGrafter"/>
</dbReference>
<keyword evidence="11 13" id="KW-0961">Cell wall biogenesis/degradation</keyword>
<dbReference type="GO" id="GO:0071972">
    <property type="term" value="F:peptidoglycan L,D-transpeptidase activity"/>
    <property type="evidence" value="ECO:0007669"/>
    <property type="project" value="TreeGrafter"/>
</dbReference>
<evidence type="ECO:0000256" key="4">
    <source>
        <dbReference type="ARBA" id="ARBA00022729"/>
    </source>
</evidence>
<keyword evidence="6 13" id="KW-0573">Peptidoglycan synthesis</keyword>
<evidence type="ECO:0000256" key="10">
    <source>
        <dbReference type="ARBA" id="ARBA00023315"/>
    </source>
</evidence>
<dbReference type="PANTHER" id="PTHR30582:SF2">
    <property type="entry name" value="L,D-TRANSPEPTIDASE YCIB-RELATED"/>
    <property type="match status" value="1"/>
</dbReference>
<dbReference type="FunFam" id="2.40.440.10:FF:000005">
    <property type="entry name" value="L,D-transpeptidase 2"/>
    <property type="match status" value="1"/>
</dbReference>
<dbReference type="Proteomes" id="UP000001937">
    <property type="component" value="Chromosome"/>
</dbReference>
<evidence type="ECO:0000256" key="8">
    <source>
        <dbReference type="ARBA" id="ARBA00023139"/>
    </source>
</evidence>
<feature type="domain" description="L,D-TPase catalytic" evidence="15">
    <location>
        <begin position="274"/>
        <end position="399"/>
    </location>
</feature>
<dbReference type="eggNOG" id="COG1376">
    <property type="taxonomic scope" value="Bacteria"/>
</dbReference>
<dbReference type="GO" id="GO:0016746">
    <property type="term" value="F:acyltransferase activity"/>
    <property type="evidence" value="ECO:0007669"/>
    <property type="project" value="UniProtKB-KW"/>
</dbReference>
<comment type="pathway">
    <text evidence="12">Glycan biosynthesis.</text>
</comment>
<evidence type="ECO:0000256" key="3">
    <source>
        <dbReference type="ARBA" id="ARBA00022679"/>
    </source>
</evidence>
<keyword evidence="2" id="KW-1003">Cell membrane</keyword>
<dbReference type="PhylomeDB" id="Q2JBQ5"/>